<evidence type="ECO:0000313" key="2">
    <source>
        <dbReference type="Proteomes" id="UP000276984"/>
    </source>
</evidence>
<dbReference type="AlphaFoldDB" id="A0A494RPL2"/>
<reference evidence="1 2" key="1">
    <citation type="submission" date="2018-10" db="EMBL/GenBank/DDBJ databases">
        <title>Complete genome sequence of Brevundimonas naejangsanensis BRV3.</title>
        <authorList>
            <person name="Berrios L."/>
            <person name="Ely B."/>
        </authorList>
    </citation>
    <scope>NUCLEOTIDE SEQUENCE [LARGE SCALE GENOMIC DNA]</scope>
    <source>
        <strain evidence="1 2">BRV3</strain>
    </source>
</reference>
<accession>A0A494RPL2</accession>
<evidence type="ECO:0000313" key="1">
    <source>
        <dbReference type="EMBL" id="AYG95296.1"/>
    </source>
</evidence>
<proteinExistence type="predicted"/>
<sequence>MAFARTPTVQKPAKKTFADRYMIVPCEAEGDLAVIWDRQEEQVVDVISASASSRYSDEDALWDEFHAAPVAHDWRMAA</sequence>
<keyword evidence="2" id="KW-1185">Reference proteome</keyword>
<name>A0A494RPL2_9CAUL</name>
<protein>
    <submittedName>
        <fullName evidence="1">Uncharacterized protein</fullName>
    </submittedName>
</protein>
<dbReference type="RefSeq" id="WP_121482443.1">
    <property type="nucleotide sequence ID" value="NZ_CP032707.1"/>
</dbReference>
<dbReference type="EMBL" id="CP032707">
    <property type="protein sequence ID" value="AYG95296.1"/>
    <property type="molecule type" value="Genomic_DNA"/>
</dbReference>
<dbReference type="OrthoDB" id="7205253at2"/>
<gene>
    <name evidence="1" type="ORF">D8I30_08970</name>
</gene>
<dbReference type="Proteomes" id="UP000276984">
    <property type="component" value="Chromosome"/>
</dbReference>
<organism evidence="1 2">
    <name type="scientific">Brevundimonas naejangsanensis</name>
    <dbReference type="NCBI Taxonomy" id="588932"/>
    <lineage>
        <taxon>Bacteria</taxon>
        <taxon>Pseudomonadati</taxon>
        <taxon>Pseudomonadota</taxon>
        <taxon>Alphaproteobacteria</taxon>
        <taxon>Caulobacterales</taxon>
        <taxon>Caulobacteraceae</taxon>
        <taxon>Brevundimonas</taxon>
    </lineage>
</organism>